<dbReference type="InterPro" id="IPR010341">
    <property type="entry name" value="DUF936_pln"/>
</dbReference>
<feature type="domain" description="DUF6857" evidence="2">
    <location>
        <begin position="1"/>
        <end position="116"/>
    </location>
</feature>
<reference evidence="3 4" key="1">
    <citation type="journal article" date="2020" name="Mol. Plant">
        <title>The Chromosome-Based Rubber Tree Genome Provides New Insights into Spurge Genome Evolution and Rubber Biosynthesis.</title>
        <authorList>
            <person name="Liu J."/>
            <person name="Shi C."/>
            <person name="Shi C.C."/>
            <person name="Li W."/>
            <person name="Zhang Q.J."/>
            <person name="Zhang Y."/>
            <person name="Li K."/>
            <person name="Lu H.F."/>
            <person name="Shi C."/>
            <person name="Zhu S.T."/>
            <person name="Xiao Z.Y."/>
            <person name="Nan H."/>
            <person name="Yue Y."/>
            <person name="Zhu X.G."/>
            <person name="Wu Y."/>
            <person name="Hong X.N."/>
            <person name="Fan G.Y."/>
            <person name="Tong Y."/>
            <person name="Zhang D."/>
            <person name="Mao C.L."/>
            <person name="Liu Y.L."/>
            <person name="Hao S.J."/>
            <person name="Liu W.Q."/>
            <person name="Lv M.Q."/>
            <person name="Zhang H.B."/>
            <person name="Liu Y."/>
            <person name="Hu-Tang G.R."/>
            <person name="Wang J.P."/>
            <person name="Wang J.H."/>
            <person name="Sun Y.H."/>
            <person name="Ni S.B."/>
            <person name="Chen W.B."/>
            <person name="Zhang X.C."/>
            <person name="Jiao Y.N."/>
            <person name="Eichler E.E."/>
            <person name="Li G.H."/>
            <person name="Liu X."/>
            <person name="Gao L.Z."/>
        </authorList>
    </citation>
    <scope>NUCLEOTIDE SEQUENCE [LARGE SCALE GENOMIC DNA]</scope>
    <source>
        <strain evidence="4">cv. GT1</strain>
        <tissue evidence="3">Leaf</tissue>
    </source>
</reference>
<evidence type="ECO:0000313" key="4">
    <source>
        <dbReference type="Proteomes" id="UP000467840"/>
    </source>
</evidence>
<sequence length="131" mass="13791">MVADSLSKIITVDSSPDSDDNPSEEVLKVTSERRKHAASWVQAALATNLSSFSNASTKTQGKTRPSVGSKLVATGAFRKSGDGSAIIQKMPPQPPPEWIRGSGLDEAVDLAEMLQVVPRLVLGICGEVLGC</sequence>
<protein>
    <recommendedName>
        <fullName evidence="2">DUF6857 domain-containing protein</fullName>
    </recommendedName>
</protein>
<accession>A0A6A6LJK9</accession>
<evidence type="ECO:0000313" key="3">
    <source>
        <dbReference type="EMBL" id="KAF2300293.1"/>
    </source>
</evidence>
<evidence type="ECO:0000256" key="1">
    <source>
        <dbReference type="SAM" id="MobiDB-lite"/>
    </source>
</evidence>
<dbReference type="Proteomes" id="UP000467840">
    <property type="component" value="Chromosome 4"/>
</dbReference>
<dbReference type="EMBL" id="JAAGAX010000010">
    <property type="protein sequence ID" value="KAF2300293.1"/>
    <property type="molecule type" value="Genomic_DNA"/>
</dbReference>
<feature type="region of interest" description="Disordered" evidence="1">
    <location>
        <begin position="1"/>
        <end position="30"/>
    </location>
</feature>
<dbReference type="PANTHER" id="PTHR31928">
    <property type="entry name" value="EXPRESSED PROTEIN"/>
    <property type="match status" value="1"/>
</dbReference>
<name>A0A6A6LJK9_HEVBR</name>
<comment type="caution">
    <text evidence="3">The sequence shown here is derived from an EMBL/GenBank/DDBJ whole genome shotgun (WGS) entry which is preliminary data.</text>
</comment>
<organism evidence="3 4">
    <name type="scientific">Hevea brasiliensis</name>
    <name type="common">Para rubber tree</name>
    <name type="synonym">Siphonia brasiliensis</name>
    <dbReference type="NCBI Taxonomy" id="3981"/>
    <lineage>
        <taxon>Eukaryota</taxon>
        <taxon>Viridiplantae</taxon>
        <taxon>Streptophyta</taxon>
        <taxon>Embryophyta</taxon>
        <taxon>Tracheophyta</taxon>
        <taxon>Spermatophyta</taxon>
        <taxon>Magnoliopsida</taxon>
        <taxon>eudicotyledons</taxon>
        <taxon>Gunneridae</taxon>
        <taxon>Pentapetalae</taxon>
        <taxon>rosids</taxon>
        <taxon>fabids</taxon>
        <taxon>Malpighiales</taxon>
        <taxon>Euphorbiaceae</taxon>
        <taxon>Crotonoideae</taxon>
        <taxon>Micrandreae</taxon>
        <taxon>Hevea</taxon>
    </lineage>
</organism>
<dbReference type="PANTHER" id="PTHR31928:SF4">
    <property type="entry name" value="OS08G0541500 PROTEIN"/>
    <property type="match status" value="1"/>
</dbReference>
<gene>
    <name evidence="3" type="ORF">GH714_011459</name>
</gene>
<evidence type="ECO:0000259" key="2">
    <source>
        <dbReference type="Pfam" id="PF21647"/>
    </source>
</evidence>
<keyword evidence="4" id="KW-1185">Reference proteome</keyword>
<proteinExistence type="predicted"/>
<dbReference type="InterPro" id="IPR049172">
    <property type="entry name" value="DUF6857_pln"/>
</dbReference>
<dbReference type="AlphaFoldDB" id="A0A6A6LJK9"/>
<dbReference type="Pfam" id="PF21647">
    <property type="entry name" value="DUF6857"/>
    <property type="match status" value="1"/>
</dbReference>